<dbReference type="Proteomes" id="UP000516428">
    <property type="component" value="Chromosome"/>
</dbReference>
<dbReference type="AlphaFoldDB" id="A0A7H1B2N8"/>
<keyword evidence="3" id="KW-1185">Reference proteome</keyword>
<protein>
    <recommendedName>
        <fullName evidence="4">DUF3592 domain-containing protein</fullName>
    </recommendedName>
</protein>
<accession>A0A7H1B2N8</accession>
<reference evidence="2 3" key="1">
    <citation type="submission" date="2020-09" db="EMBL/GenBank/DDBJ databases">
        <title>A novel species.</title>
        <authorList>
            <person name="Gao J."/>
        </authorList>
    </citation>
    <scope>NUCLEOTIDE SEQUENCE [LARGE SCALE GENOMIC DNA]</scope>
    <source>
        <strain evidence="2 3">CRXT-Y-14</strain>
    </source>
</reference>
<keyword evidence="1" id="KW-0472">Membrane</keyword>
<keyword evidence="1" id="KW-0812">Transmembrane</keyword>
<sequence>MSLTSPIPVLHNSGGSTLRYEDGALLLSRSGEEARIPLPAIARIRAEGRAVAVELTAPAGAAPAVHRLDDVSEAAAALFADAVTAVLPERDAGAEPADGSALVVVRALTETPDEERRRRSRRRTRIGIASAGSVFLALALAVGIHGQPIVALLTLLVGPVGAASLAYAWMGVEDLYLQWYLPRRGITVQARRVGQSRIAGGTFQTYVYTDLHGESRTAHHRGGGATVEVAYHPDKPHIVRIPESGGQKAGSVAVAVFLILFGLLVELATVYLLYAAFVDGYPGYGPS</sequence>
<feature type="transmembrane region" description="Helical" evidence="1">
    <location>
        <begin position="126"/>
        <end position="144"/>
    </location>
</feature>
<keyword evidence="1" id="KW-1133">Transmembrane helix</keyword>
<name>A0A7H1B2N8_9ACTN</name>
<dbReference type="KEGG" id="sxn:IAG42_04710"/>
<evidence type="ECO:0000313" key="2">
    <source>
        <dbReference type="EMBL" id="QNS02993.1"/>
    </source>
</evidence>
<evidence type="ECO:0008006" key="4">
    <source>
        <dbReference type="Google" id="ProtNLM"/>
    </source>
</evidence>
<evidence type="ECO:0000313" key="3">
    <source>
        <dbReference type="Proteomes" id="UP000516428"/>
    </source>
</evidence>
<dbReference type="EMBL" id="CP061281">
    <property type="protein sequence ID" value="QNS02993.1"/>
    <property type="molecule type" value="Genomic_DNA"/>
</dbReference>
<dbReference type="RefSeq" id="WP_188335748.1">
    <property type="nucleotide sequence ID" value="NZ_CP061281.1"/>
</dbReference>
<proteinExistence type="predicted"/>
<feature type="transmembrane region" description="Helical" evidence="1">
    <location>
        <begin position="252"/>
        <end position="277"/>
    </location>
</feature>
<gene>
    <name evidence="2" type="ORF">IAG42_04710</name>
</gene>
<feature type="transmembrane region" description="Helical" evidence="1">
    <location>
        <begin position="150"/>
        <end position="170"/>
    </location>
</feature>
<evidence type="ECO:0000256" key="1">
    <source>
        <dbReference type="SAM" id="Phobius"/>
    </source>
</evidence>
<organism evidence="2 3">
    <name type="scientific">Streptomyces xanthii</name>
    <dbReference type="NCBI Taxonomy" id="2768069"/>
    <lineage>
        <taxon>Bacteria</taxon>
        <taxon>Bacillati</taxon>
        <taxon>Actinomycetota</taxon>
        <taxon>Actinomycetes</taxon>
        <taxon>Kitasatosporales</taxon>
        <taxon>Streptomycetaceae</taxon>
        <taxon>Streptomyces</taxon>
    </lineage>
</organism>